<evidence type="ECO:0000256" key="3">
    <source>
        <dbReference type="ARBA" id="ARBA00008919"/>
    </source>
</evidence>
<keyword evidence="8 12" id="KW-1133">Transmembrane helix</keyword>
<proteinExistence type="inferred from homology"/>
<keyword evidence="4 12" id="KW-0328">Glycosyltransferase</keyword>
<feature type="domain" description="Fucosyltransferase N-terminal" evidence="15">
    <location>
        <begin position="115"/>
        <end position="192"/>
    </location>
</feature>
<comment type="subcellular location">
    <subcellularLocation>
        <location evidence="11">Endomembrane system</location>
        <topology evidence="11">Single-pass membrane protein</topology>
    </subcellularLocation>
    <subcellularLocation>
        <location evidence="12">Golgi apparatus</location>
        <location evidence="12">Golgi stack membrane</location>
        <topology evidence="12">Single-pass type II membrane protein</topology>
    </subcellularLocation>
    <subcellularLocation>
        <location evidence="1">Membrane</location>
        <topology evidence="1">Single-pass type II membrane protein</topology>
    </subcellularLocation>
</comment>
<dbReference type="OrthoDB" id="31097at2759"/>
<dbReference type="STRING" id="1890364.A0A2P6NBL6"/>
<evidence type="ECO:0000256" key="13">
    <source>
        <dbReference type="SAM" id="MobiDB-lite"/>
    </source>
</evidence>
<evidence type="ECO:0000256" key="1">
    <source>
        <dbReference type="ARBA" id="ARBA00004606"/>
    </source>
</evidence>
<evidence type="ECO:0000259" key="14">
    <source>
        <dbReference type="Pfam" id="PF00852"/>
    </source>
</evidence>
<gene>
    <name evidence="16" type="ORF">PROFUN_11041</name>
</gene>
<evidence type="ECO:0000313" key="16">
    <source>
        <dbReference type="EMBL" id="PRP81354.1"/>
    </source>
</evidence>
<comment type="caution">
    <text evidence="16">The sequence shown here is derived from an EMBL/GenBank/DDBJ whole genome shotgun (WGS) entry which is preliminary data.</text>
</comment>
<evidence type="ECO:0000313" key="17">
    <source>
        <dbReference type="Proteomes" id="UP000241769"/>
    </source>
</evidence>
<feature type="region of interest" description="Disordered" evidence="13">
    <location>
        <begin position="46"/>
        <end position="70"/>
    </location>
</feature>
<evidence type="ECO:0000256" key="8">
    <source>
        <dbReference type="ARBA" id="ARBA00022989"/>
    </source>
</evidence>
<dbReference type="SUPFAM" id="SSF53756">
    <property type="entry name" value="UDP-Glycosyltransferase/glycogen phosphorylase"/>
    <property type="match status" value="1"/>
</dbReference>
<keyword evidence="12" id="KW-0333">Golgi apparatus</keyword>
<dbReference type="UniPathway" id="UPA00378"/>
<dbReference type="Gene3D" id="3.40.50.11660">
    <property type="entry name" value="Glycosyl transferase family 10, C-terminal domain"/>
    <property type="match status" value="1"/>
</dbReference>
<comment type="similarity">
    <text evidence="3 12">Belongs to the glycosyltransferase 10 family.</text>
</comment>
<dbReference type="FunFam" id="3.40.50.11660:FF:000002">
    <property type="entry name" value="Alpha-(1,3)-fucosyltransferase"/>
    <property type="match status" value="1"/>
</dbReference>
<evidence type="ECO:0000256" key="6">
    <source>
        <dbReference type="ARBA" id="ARBA00022692"/>
    </source>
</evidence>
<dbReference type="PANTHER" id="PTHR11929">
    <property type="entry name" value="ALPHA- 1,3 -FUCOSYLTRANSFERASE"/>
    <property type="match status" value="1"/>
</dbReference>
<accession>A0A2P6NBL6</accession>
<comment type="pathway">
    <text evidence="2">Protein modification; protein glycosylation.</text>
</comment>
<organism evidence="16 17">
    <name type="scientific">Planoprotostelium fungivorum</name>
    <dbReference type="NCBI Taxonomy" id="1890364"/>
    <lineage>
        <taxon>Eukaryota</taxon>
        <taxon>Amoebozoa</taxon>
        <taxon>Evosea</taxon>
        <taxon>Variosea</taxon>
        <taxon>Cavosteliida</taxon>
        <taxon>Cavosteliaceae</taxon>
        <taxon>Planoprotostelium</taxon>
    </lineage>
</organism>
<evidence type="ECO:0000256" key="9">
    <source>
        <dbReference type="ARBA" id="ARBA00023136"/>
    </source>
</evidence>
<dbReference type="Proteomes" id="UP000241769">
    <property type="component" value="Unassembled WGS sequence"/>
</dbReference>
<feature type="domain" description="Fucosyltransferase C-terminal" evidence="14">
    <location>
        <begin position="206"/>
        <end position="352"/>
    </location>
</feature>
<evidence type="ECO:0000256" key="7">
    <source>
        <dbReference type="ARBA" id="ARBA00022968"/>
    </source>
</evidence>
<evidence type="ECO:0000256" key="12">
    <source>
        <dbReference type="RuleBase" id="RU003832"/>
    </source>
</evidence>
<feature type="transmembrane region" description="Helical" evidence="12">
    <location>
        <begin position="7"/>
        <end position="26"/>
    </location>
</feature>
<protein>
    <recommendedName>
        <fullName evidence="12">Fucosyltransferase</fullName>
        <ecNumber evidence="12">2.4.1.-</ecNumber>
    </recommendedName>
</protein>
<evidence type="ECO:0000256" key="4">
    <source>
        <dbReference type="ARBA" id="ARBA00022676"/>
    </source>
</evidence>
<dbReference type="EMBL" id="MDYQ01000127">
    <property type="protein sequence ID" value="PRP81354.1"/>
    <property type="molecule type" value="Genomic_DNA"/>
</dbReference>
<evidence type="ECO:0000256" key="11">
    <source>
        <dbReference type="ARBA" id="ARBA00037847"/>
    </source>
</evidence>
<dbReference type="InterPro" id="IPR055270">
    <property type="entry name" value="Glyco_tran_10_C"/>
</dbReference>
<dbReference type="GO" id="GO:0046920">
    <property type="term" value="F:alpha-(1-&gt;3)-fucosyltransferase activity"/>
    <property type="evidence" value="ECO:0007669"/>
    <property type="project" value="TreeGrafter"/>
</dbReference>
<keyword evidence="7" id="KW-0735">Signal-anchor</keyword>
<dbReference type="Pfam" id="PF00852">
    <property type="entry name" value="Glyco_transf_10"/>
    <property type="match status" value="1"/>
</dbReference>
<dbReference type="Pfam" id="PF17039">
    <property type="entry name" value="Glyco_tran_10_N"/>
    <property type="match status" value="1"/>
</dbReference>
<keyword evidence="10" id="KW-0325">Glycoprotein</keyword>
<reference evidence="16 17" key="1">
    <citation type="journal article" date="2018" name="Genome Biol. Evol.">
        <title>Multiple Roots of Fruiting Body Formation in Amoebozoa.</title>
        <authorList>
            <person name="Hillmann F."/>
            <person name="Forbes G."/>
            <person name="Novohradska S."/>
            <person name="Ferling I."/>
            <person name="Riege K."/>
            <person name="Groth M."/>
            <person name="Westermann M."/>
            <person name="Marz M."/>
            <person name="Spaller T."/>
            <person name="Winckler T."/>
            <person name="Schaap P."/>
            <person name="Glockner G."/>
        </authorList>
    </citation>
    <scope>NUCLEOTIDE SEQUENCE [LARGE SCALE GENOMIC DNA]</scope>
    <source>
        <strain evidence="16 17">Jena</strain>
    </source>
</reference>
<name>A0A2P6NBL6_9EUKA</name>
<dbReference type="InterPro" id="IPR001503">
    <property type="entry name" value="Glyco_trans_10"/>
</dbReference>
<dbReference type="PANTHER" id="PTHR11929:SF194">
    <property type="entry name" value="ALPHA-(1,3)-FUCOSYLTRANSFERASE 10"/>
    <property type="match status" value="1"/>
</dbReference>
<evidence type="ECO:0000256" key="5">
    <source>
        <dbReference type="ARBA" id="ARBA00022679"/>
    </source>
</evidence>
<dbReference type="InterPro" id="IPR038577">
    <property type="entry name" value="GT10-like_C_sf"/>
</dbReference>
<dbReference type="EC" id="2.4.1.-" evidence="12"/>
<evidence type="ECO:0000259" key="15">
    <source>
        <dbReference type="Pfam" id="PF17039"/>
    </source>
</evidence>
<dbReference type="GO" id="GO:0032580">
    <property type="term" value="C:Golgi cisterna membrane"/>
    <property type="evidence" value="ECO:0007669"/>
    <property type="project" value="UniProtKB-SubCell"/>
</dbReference>
<keyword evidence="9 12" id="KW-0472">Membrane</keyword>
<dbReference type="InterPro" id="IPR031481">
    <property type="entry name" value="Glyco_tran_10_N"/>
</dbReference>
<dbReference type="AlphaFoldDB" id="A0A2P6NBL6"/>
<keyword evidence="6 12" id="KW-0812">Transmembrane</keyword>
<keyword evidence="5 12" id="KW-0808">Transferase</keyword>
<keyword evidence="17" id="KW-1185">Reference proteome</keyword>
<dbReference type="InParanoid" id="A0A2P6NBL6"/>
<evidence type="ECO:0000256" key="2">
    <source>
        <dbReference type="ARBA" id="ARBA00004922"/>
    </source>
</evidence>
<evidence type="ECO:0000256" key="10">
    <source>
        <dbReference type="ARBA" id="ARBA00023180"/>
    </source>
</evidence>
<sequence length="498" mass="57267">MRAGNKTILYAATAFSVYIFLCISSIPTSQNDLDFGLDGPFTLRLPSSNDTVDETSDTLQNSTEDDSEEDVIDDEQLSMELKKYNKVIRVRYVQSISSFLGPHMIGPPPKCPVSDNCILDEKVPESEADALIWHAPHAGGDRRIQKAFPTQKLIVMSMESEEIYTVLKDREWMKQFDYTMTYRLNSDILSAYFTSDPAVWRRTPKNKTETALLYIASNCGARSNRDAIVKEIKKTYPVHSYGSCLHNTDWPTGGRGDKPQVMAKYKFYLAFESHEAIDYVTEKLFHPLYMGTVPVYLGAPNVYDFLPSNDSIILYRSFKSTTEFIERIKYLLEHEEEYERHLEWKKRRFPDEFQALLDRQKLDARCRDNHQPDLQLEEEAQTWARVSVDGEACGYRLKNGGTTTTVSLLDRLVPYGVHRLMSIKLMVRLTLTVEPYFSWISLVMEWCECARHESRGLYISLFNASTVSCQPTRERMHPPSVVNQLVKGCIHRQLSTNS</sequence>